<evidence type="ECO:0000313" key="4">
    <source>
        <dbReference type="Proteomes" id="UP000290958"/>
    </source>
</evidence>
<feature type="domain" description="Transcription factor zinc-finger" evidence="2">
    <location>
        <begin position="8"/>
        <end position="48"/>
    </location>
</feature>
<proteinExistence type="predicted"/>
<feature type="compositionally biased region" description="Pro residues" evidence="1">
    <location>
        <begin position="53"/>
        <end position="64"/>
    </location>
</feature>
<dbReference type="AlphaFoldDB" id="A0A4Q1KI43"/>
<keyword evidence="4" id="KW-1185">Reference proteome</keyword>
<reference evidence="4" key="1">
    <citation type="submission" date="2019-01" db="EMBL/GenBank/DDBJ databases">
        <title>Cytophagaceae bacterium strain CAR-16.</title>
        <authorList>
            <person name="Chen W.-M."/>
        </authorList>
    </citation>
    <scope>NUCLEOTIDE SEQUENCE [LARGE SCALE GENOMIC DNA]</scope>
    <source>
        <strain evidence="4">CHR27</strain>
    </source>
</reference>
<evidence type="ECO:0000259" key="2">
    <source>
        <dbReference type="Pfam" id="PF13453"/>
    </source>
</evidence>
<evidence type="ECO:0000313" key="3">
    <source>
        <dbReference type="EMBL" id="RXR29453.1"/>
    </source>
</evidence>
<comment type="caution">
    <text evidence="3">The sequence shown here is derived from an EMBL/GenBank/DDBJ whole genome shotgun (WGS) entry which is preliminary data.</text>
</comment>
<evidence type="ECO:0000256" key="1">
    <source>
        <dbReference type="SAM" id="MobiDB-lite"/>
    </source>
</evidence>
<feature type="region of interest" description="Disordered" evidence="1">
    <location>
        <begin position="48"/>
        <end position="72"/>
    </location>
</feature>
<sequence length="90" mass="9996">MTHHGEMDCPTCGVALVMSDRQGIEIDYCPKCRGVWLDRGELDKIIERSTAAVPPPPPPPPPVAAHPAPFGHAQPYYGKRRKSFLEELFD</sequence>
<name>A0A4Q1KI43_9SPHN</name>
<gene>
    <name evidence="3" type="ORF">EQG66_05735</name>
</gene>
<dbReference type="OrthoDB" id="9814037at2"/>
<accession>A0A4Q1KI43</accession>
<organism evidence="3 4">
    <name type="scientific">Sphingobium fluviale</name>
    <dbReference type="NCBI Taxonomy" id="2506423"/>
    <lineage>
        <taxon>Bacteria</taxon>
        <taxon>Pseudomonadati</taxon>
        <taxon>Pseudomonadota</taxon>
        <taxon>Alphaproteobacteria</taxon>
        <taxon>Sphingomonadales</taxon>
        <taxon>Sphingomonadaceae</taxon>
        <taxon>Sphingobium</taxon>
    </lineage>
</organism>
<dbReference type="EMBL" id="SBKP01000004">
    <property type="protein sequence ID" value="RXR29453.1"/>
    <property type="molecule type" value="Genomic_DNA"/>
</dbReference>
<dbReference type="Proteomes" id="UP000290958">
    <property type="component" value="Unassembled WGS sequence"/>
</dbReference>
<dbReference type="RefSeq" id="WP_129403642.1">
    <property type="nucleotide sequence ID" value="NZ_SBKP01000004.1"/>
</dbReference>
<dbReference type="Pfam" id="PF13453">
    <property type="entry name" value="Zn_ribbon_TFIIB"/>
    <property type="match status" value="1"/>
</dbReference>
<dbReference type="InterPro" id="IPR027392">
    <property type="entry name" value="TF_Znf"/>
</dbReference>
<protein>
    <recommendedName>
        <fullName evidence="2">Transcription factor zinc-finger domain-containing protein</fullName>
    </recommendedName>
</protein>